<dbReference type="InterPro" id="IPR045122">
    <property type="entry name" value="Csc1-like"/>
</dbReference>
<keyword evidence="7" id="KW-0175">Coiled coil</keyword>
<organism evidence="13 14">
    <name type="scientific">Durusdinium trenchii</name>
    <dbReference type="NCBI Taxonomy" id="1381693"/>
    <lineage>
        <taxon>Eukaryota</taxon>
        <taxon>Sar</taxon>
        <taxon>Alveolata</taxon>
        <taxon>Dinophyceae</taxon>
        <taxon>Suessiales</taxon>
        <taxon>Symbiodiniaceae</taxon>
        <taxon>Durusdinium</taxon>
    </lineage>
</organism>
<evidence type="ECO:0000313" key="14">
    <source>
        <dbReference type="Proteomes" id="UP001642464"/>
    </source>
</evidence>
<accession>A0ABP0PE24</accession>
<dbReference type="EMBL" id="CAXAMM010035446">
    <property type="protein sequence ID" value="CAK9074265.1"/>
    <property type="molecule type" value="Genomic_DNA"/>
</dbReference>
<keyword evidence="9" id="KW-0732">Signal</keyword>
<evidence type="ECO:0000313" key="13">
    <source>
        <dbReference type="EMBL" id="CAK9074265.1"/>
    </source>
</evidence>
<reference evidence="13 14" key="1">
    <citation type="submission" date="2024-02" db="EMBL/GenBank/DDBJ databases">
        <authorList>
            <person name="Chen Y."/>
            <person name="Shah S."/>
            <person name="Dougan E. K."/>
            <person name="Thang M."/>
            <person name="Chan C."/>
        </authorList>
    </citation>
    <scope>NUCLEOTIDE SEQUENCE [LARGE SCALE GENOMIC DNA]</scope>
</reference>
<dbReference type="InterPro" id="IPR003864">
    <property type="entry name" value="CSC1/OSCA1-like_7TM"/>
</dbReference>
<feature type="transmembrane region" description="Helical" evidence="8">
    <location>
        <begin position="137"/>
        <end position="159"/>
    </location>
</feature>
<gene>
    <name evidence="13" type="ORF">SCF082_LOCUS36184</name>
</gene>
<evidence type="ECO:0000259" key="12">
    <source>
        <dbReference type="Pfam" id="PF14703"/>
    </source>
</evidence>
<dbReference type="Pfam" id="PF13967">
    <property type="entry name" value="RSN1_TM"/>
    <property type="match status" value="1"/>
</dbReference>
<evidence type="ECO:0000256" key="1">
    <source>
        <dbReference type="ARBA" id="ARBA00004141"/>
    </source>
</evidence>
<feature type="transmembrane region" description="Helical" evidence="8">
    <location>
        <begin position="593"/>
        <end position="617"/>
    </location>
</feature>
<feature type="signal peptide" evidence="9">
    <location>
        <begin position="1"/>
        <end position="16"/>
    </location>
</feature>
<evidence type="ECO:0000256" key="4">
    <source>
        <dbReference type="ARBA" id="ARBA00022692"/>
    </source>
</evidence>
<evidence type="ECO:0000256" key="3">
    <source>
        <dbReference type="ARBA" id="ARBA00022448"/>
    </source>
</evidence>
<feature type="domain" description="CSC1/OSCA1-like cytosolic" evidence="12">
    <location>
        <begin position="232"/>
        <end position="391"/>
    </location>
</feature>
<feature type="chain" id="PRO_5046138612" evidence="9">
    <location>
        <begin position="17"/>
        <end position="738"/>
    </location>
</feature>
<proteinExistence type="inferred from homology"/>
<evidence type="ECO:0000259" key="10">
    <source>
        <dbReference type="Pfam" id="PF02714"/>
    </source>
</evidence>
<dbReference type="Proteomes" id="UP001642464">
    <property type="component" value="Unassembled WGS sequence"/>
</dbReference>
<keyword evidence="5 8" id="KW-1133">Transmembrane helix</keyword>
<keyword evidence="6 8" id="KW-0472">Membrane</keyword>
<dbReference type="PANTHER" id="PTHR13018">
    <property type="entry name" value="PROBABLE MEMBRANE PROTEIN DUF221-RELATED"/>
    <property type="match status" value="1"/>
</dbReference>
<feature type="transmembrane region" description="Helical" evidence="8">
    <location>
        <begin position="45"/>
        <end position="71"/>
    </location>
</feature>
<dbReference type="PANTHER" id="PTHR13018:SF5">
    <property type="entry name" value="RE44586P"/>
    <property type="match status" value="1"/>
</dbReference>
<comment type="similarity">
    <text evidence="2">Belongs to the CSC1 (TC 1.A.17) family.</text>
</comment>
<feature type="coiled-coil region" evidence="7">
    <location>
        <begin position="266"/>
        <end position="300"/>
    </location>
</feature>
<keyword evidence="3" id="KW-0813">Transport</keyword>
<comment type="caution">
    <text evidence="13">The sequence shown here is derived from an EMBL/GenBank/DDBJ whole genome shotgun (WGS) entry which is preliminary data.</text>
</comment>
<dbReference type="Pfam" id="PF02714">
    <property type="entry name" value="RSN1_7TM"/>
    <property type="match status" value="1"/>
</dbReference>
<keyword evidence="4 8" id="KW-0812">Transmembrane</keyword>
<feature type="transmembrane region" description="Helical" evidence="8">
    <location>
        <begin position="448"/>
        <end position="471"/>
    </location>
</feature>
<feature type="transmembrane region" description="Helical" evidence="8">
    <location>
        <begin position="638"/>
        <end position="662"/>
    </location>
</feature>
<feature type="transmembrane region" description="Helical" evidence="8">
    <location>
        <begin position="668"/>
        <end position="686"/>
    </location>
</feature>
<comment type="subcellular location">
    <subcellularLocation>
        <location evidence="1">Membrane</location>
        <topology evidence="1">Multi-pass membrane protein</topology>
    </subcellularLocation>
</comment>
<dbReference type="Pfam" id="PF14703">
    <property type="entry name" value="PHM7_cyt"/>
    <property type="match status" value="1"/>
</dbReference>
<feature type="transmembrane region" description="Helical" evidence="8">
    <location>
        <begin position="187"/>
        <end position="207"/>
    </location>
</feature>
<dbReference type="InterPro" id="IPR027815">
    <property type="entry name" value="CSC1/OSCA1-like_cyt"/>
</dbReference>
<feature type="domain" description="CSC1/OSCA1-like 7TM region" evidence="10">
    <location>
        <begin position="405"/>
        <end position="661"/>
    </location>
</feature>
<protein>
    <submittedName>
        <fullName evidence="13">Calcium permeable stress-gated cation channel 1 (AtCSC1) (Hyperosmolality-gated Ca2+ permeable channel 1.2) (AtOSCA1.2)</fullName>
    </submittedName>
</protein>
<evidence type="ECO:0000256" key="5">
    <source>
        <dbReference type="ARBA" id="ARBA00022989"/>
    </source>
</evidence>
<name>A0ABP0PE24_9DINO</name>
<feature type="transmembrane region" description="Helical" evidence="8">
    <location>
        <begin position="405"/>
        <end position="428"/>
    </location>
</feature>
<feature type="domain" description="CSC1/OSCA1-like N-terminal transmembrane" evidence="11">
    <location>
        <begin position="45"/>
        <end position="209"/>
    </location>
</feature>
<feature type="transmembrane region" description="Helical" evidence="8">
    <location>
        <begin position="483"/>
        <end position="504"/>
    </location>
</feature>
<evidence type="ECO:0000259" key="11">
    <source>
        <dbReference type="Pfam" id="PF13967"/>
    </source>
</evidence>
<evidence type="ECO:0000256" key="7">
    <source>
        <dbReference type="SAM" id="Coils"/>
    </source>
</evidence>
<evidence type="ECO:0000256" key="8">
    <source>
        <dbReference type="SAM" id="Phobius"/>
    </source>
</evidence>
<evidence type="ECO:0000256" key="2">
    <source>
        <dbReference type="ARBA" id="ARBA00007779"/>
    </source>
</evidence>
<keyword evidence="14" id="KW-1185">Reference proteome</keyword>
<sequence length="738" mass="83285">MLRLLLIVLACAETLAQDNATNKTDADSAATLTGVTANGPGDLKAFIAALILNSIIVLGCLIGFTFLRLTFPMVYSHEKARSKESLSVAGEDSSDSSTSRCREIRSRMADWLSYSISTSTETAMERAGLDAALLRDFCTLGATICAVIGIPMCIVIVPINSVLGGADEGDDHLSLAEMATIRENHPWLFYVHAVVVWLVCIIVHFVLTRAQARFLRLRVKWLTRMPAPRCTTVLVENIPCAWRSDARLREFFGKIFSPEDVLSCHMVKREEEIAKLVSKRETLQQMKRKAELTYEKTQQVEMFRPSFCGKKVETLEYCNSNLEGLDEEIRDLWQKHQEEHERDPTARTSHCGFVTFQHRRVAEMAQNLQISADLKEWNVSAAPVSRDIRWNDLRKSRNLSKGSEIIGFLAVLGLYVGFMPIVIFITNIAKLVHLGPLQPIWQGFAPTLGLLLFLSLLPTVLMIIFRTFFSLKADAYSQHKLQFWYFLFQLIFVVLVTTVGKSIVDRAKDIWNDPSSAPQLMAESLPNASHFYMTYLVLQWARHAMEMLRYVPLSKFLLFKTIFSAEEAKEMSEPEDQDCYGFGARNVNLAVNVVLGIVFCSISPLVTIMAMFDLALARITYGYLVIYTETKKPDLGGVFWATQIGYIQLALALYCIFMVGVLQAKSASHAWVVAAPSLLFVLWSFVHIRRAYRWEKLPFQEVAFQCEEVLDEKDFEDVAGDCYIQPELAALESVTLTA</sequence>
<evidence type="ECO:0000256" key="9">
    <source>
        <dbReference type="SAM" id="SignalP"/>
    </source>
</evidence>
<evidence type="ECO:0000256" key="6">
    <source>
        <dbReference type="ARBA" id="ARBA00023136"/>
    </source>
</evidence>
<dbReference type="InterPro" id="IPR032880">
    <property type="entry name" value="CSC1/OSCA1-like_N"/>
</dbReference>